<dbReference type="OrthoDB" id="9807498at2"/>
<evidence type="ECO:0000313" key="2">
    <source>
        <dbReference type="EMBL" id="AXK38975.1"/>
    </source>
</evidence>
<dbReference type="PROSITE" id="PS01276">
    <property type="entry name" value="PEPTIDASE_U32"/>
    <property type="match status" value="1"/>
</dbReference>
<sequence>MSLPAHQLELLSPAKTVEIGREAILHGADAVYIGGPSFGARHNACNEVSEIAKLVKFAHRYHARIFTTLNTILHDAELEPARKLIWQLYDAGVDALIIQDMGILEMDLPPIQLHASTQCDIRTAEKGRFLSDAGFSQIVLARELTIPQIRKVHDAVGTDATIEYFIHGALCVAFSGQCYISHADNGRSANRGDCSQACRLPYTLTDASGGVVAFDKHLLSMKDNNQTANMEALIDAGVRSFKIEGRYKDVSYVKNITAHYRLLLDEILETRPELARASSGTSEIYFSPNPDKTFNRGSTDYFATGRKEDIGAFDSPKFVGVPIGHVTRVGQDWLELETPETLANGDGLNTMRKREVVGVQANTVEKVGRGEDGDVWRVWPNDAREALSGLKVGATINRNRDHAWELGLLKKSAERRVGVWLSLADHADGLILTITDEDGCTATASANLVLEPARDAAKAQAGLADSLAKLGNTMFFAHDVSLNLQQAWFVPASAINALRRDAVEQLEAVRIKAWPRQPRKAPVEPPVAYPETTLSYLANVYNSLAWQFYKKHGVEVIDAAYEAHQEEGEVSLMITKHCLRFSYNLCPKQAKGVKGVMGQVRAEPMTLKTGNETYTLKFDCKPCEMHVMGTMKKHILASPPPSALPASAPITFFKQRPQ</sequence>
<accession>A0A345Y4X3</accession>
<evidence type="ECO:0000313" key="3">
    <source>
        <dbReference type="Proteomes" id="UP000254537"/>
    </source>
</evidence>
<gene>
    <name evidence="2" type="ORF">DWG20_05735</name>
</gene>
<organism evidence="2 3">
    <name type="scientific">Crenobacter cavernae</name>
    <dbReference type="NCBI Taxonomy" id="2290923"/>
    <lineage>
        <taxon>Bacteria</taxon>
        <taxon>Pseudomonadati</taxon>
        <taxon>Pseudomonadota</taxon>
        <taxon>Betaproteobacteria</taxon>
        <taxon>Neisseriales</taxon>
        <taxon>Neisseriaceae</taxon>
        <taxon>Crenobacter</taxon>
    </lineage>
</organism>
<feature type="domain" description="Peptidase U32 collagenase" evidence="1">
    <location>
        <begin position="396"/>
        <end position="510"/>
    </location>
</feature>
<dbReference type="RefSeq" id="WP_115432910.1">
    <property type="nucleotide sequence ID" value="NZ_CP031337.1"/>
</dbReference>
<dbReference type="EMBL" id="CP031337">
    <property type="protein sequence ID" value="AXK38975.1"/>
    <property type="molecule type" value="Genomic_DNA"/>
</dbReference>
<dbReference type="Proteomes" id="UP000254537">
    <property type="component" value="Chromosome"/>
</dbReference>
<dbReference type="InterPro" id="IPR051454">
    <property type="entry name" value="RNA/ubiquinone_mod_enzymes"/>
</dbReference>
<dbReference type="InterPro" id="IPR001539">
    <property type="entry name" value="Peptidase_U32"/>
</dbReference>
<name>A0A345Y4X3_9NEIS</name>
<dbReference type="Pfam" id="PF01136">
    <property type="entry name" value="Peptidase_U32"/>
    <property type="match status" value="1"/>
</dbReference>
<dbReference type="KEGG" id="ccah:DWG20_05735"/>
<dbReference type="PANTHER" id="PTHR30217:SF10">
    <property type="entry name" value="23S RRNA 5-HYDROXYCYTIDINE C2501 SYNTHASE"/>
    <property type="match status" value="1"/>
</dbReference>
<protein>
    <submittedName>
        <fullName evidence="2">U32 family peptidase</fullName>
    </submittedName>
</protein>
<dbReference type="InterPro" id="IPR020988">
    <property type="entry name" value="Pept_U32_collagenase"/>
</dbReference>
<dbReference type="PANTHER" id="PTHR30217">
    <property type="entry name" value="PEPTIDASE U32 FAMILY"/>
    <property type="match status" value="1"/>
</dbReference>
<dbReference type="Pfam" id="PF12392">
    <property type="entry name" value="DUF3656"/>
    <property type="match status" value="1"/>
</dbReference>
<evidence type="ECO:0000259" key="1">
    <source>
        <dbReference type="Pfam" id="PF12392"/>
    </source>
</evidence>
<proteinExistence type="predicted"/>
<reference evidence="2 3" key="1">
    <citation type="submission" date="2018-07" db="EMBL/GenBank/DDBJ databases">
        <title>Crenobacter cavernae sp. nov., isolated from a karst cave.</title>
        <authorList>
            <person name="Zhu H."/>
        </authorList>
    </citation>
    <scope>NUCLEOTIDE SEQUENCE [LARGE SCALE GENOMIC DNA]</scope>
    <source>
        <strain evidence="2 3">K1W11S-77</strain>
    </source>
</reference>
<dbReference type="AlphaFoldDB" id="A0A345Y4X3"/>